<dbReference type="AlphaFoldDB" id="A0A2A6DC76"/>
<gene>
    <name evidence="1" type="ORF">CIC26_09770</name>
</gene>
<reference evidence="1" key="1">
    <citation type="submission" date="2017-08" db="EMBL/GenBank/DDBJ databases">
        <title>Whole genome sequencing of Salmonella enterica.</title>
        <authorList>
            <person name="Bell R."/>
            <person name="Levy K."/>
        </authorList>
    </citation>
    <scope>NUCLEOTIDE SEQUENCE [LARGE SCALE GENOMIC DNA]</scope>
    <source>
        <strain evidence="1">CFSAN060805</strain>
    </source>
</reference>
<dbReference type="EMBL" id="NPLM01000003">
    <property type="protein sequence ID" value="PDN85961.1"/>
    <property type="molecule type" value="Genomic_DNA"/>
</dbReference>
<sequence>MLKVTVLFLNSDTQHKKYPTRQVHHGEILKKLIDFLNTGGLNSHFMRAEMCPGDFLEPGIAPEKTIFVHLVSNQNKSH</sequence>
<protein>
    <submittedName>
        <fullName evidence="1">Uncharacterized protein</fullName>
    </submittedName>
</protein>
<evidence type="ECO:0000313" key="1">
    <source>
        <dbReference type="EMBL" id="PDN85961.1"/>
    </source>
</evidence>
<proteinExistence type="predicted"/>
<comment type="caution">
    <text evidence="1">The sequence shown here is derived from an EMBL/GenBank/DDBJ whole genome shotgun (WGS) entry which is preliminary data.</text>
</comment>
<name>A0A2A6DC76_SALER</name>
<organism evidence="1">
    <name type="scientific">Salmonella enterica</name>
    <name type="common">Salmonella choleraesuis</name>
    <dbReference type="NCBI Taxonomy" id="28901"/>
    <lineage>
        <taxon>Bacteria</taxon>
        <taxon>Pseudomonadati</taxon>
        <taxon>Pseudomonadota</taxon>
        <taxon>Gammaproteobacteria</taxon>
        <taxon>Enterobacterales</taxon>
        <taxon>Enterobacteriaceae</taxon>
        <taxon>Salmonella</taxon>
    </lineage>
</organism>
<accession>A0A2A6DC76</accession>
<dbReference type="Proteomes" id="UP000873581">
    <property type="component" value="Unassembled WGS sequence"/>
</dbReference>